<evidence type="ECO:0000313" key="1">
    <source>
        <dbReference type="EMBL" id="MBX50718.1"/>
    </source>
</evidence>
<organism evidence="1">
    <name type="scientific">Rhizophora mucronata</name>
    <name type="common">Asiatic mangrove</name>
    <dbReference type="NCBI Taxonomy" id="61149"/>
    <lineage>
        <taxon>Eukaryota</taxon>
        <taxon>Viridiplantae</taxon>
        <taxon>Streptophyta</taxon>
        <taxon>Embryophyta</taxon>
        <taxon>Tracheophyta</taxon>
        <taxon>Spermatophyta</taxon>
        <taxon>Magnoliopsida</taxon>
        <taxon>eudicotyledons</taxon>
        <taxon>Gunneridae</taxon>
        <taxon>Pentapetalae</taxon>
        <taxon>rosids</taxon>
        <taxon>fabids</taxon>
        <taxon>Malpighiales</taxon>
        <taxon>Rhizophoraceae</taxon>
        <taxon>Rhizophora</taxon>
    </lineage>
</organism>
<proteinExistence type="predicted"/>
<dbReference type="AlphaFoldDB" id="A0A2P2P7J1"/>
<accession>A0A2P2P7J1</accession>
<reference evidence="1" key="1">
    <citation type="submission" date="2018-02" db="EMBL/GenBank/DDBJ databases">
        <title>Rhizophora mucronata_Transcriptome.</title>
        <authorList>
            <person name="Meera S.P."/>
            <person name="Sreeshan A."/>
            <person name="Augustine A."/>
        </authorList>
    </citation>
    <scope>NUCLEOTIDE SEQUENCE</scope>
    <source>
        <tissue evidence="1">Leaf</tissue>
    </source>
</reference>
<name>A0A2P2P7J1_RHIMU</name>
<dbReference type="EMBL" id="GGEC01070234">
    <property type="protein sequence ID" value="MBX50718.1"/>
    <property type="molecule type" value="Transcribed_RNA"/>
</dbReference>
<protein>
    <submittedName>
        <fullName evidence="1">Uncharacterized protein</fullName>
    </submittedName>
</protein>
<sequence>MFLKLEQGLKESLGWALLFNGW</sequence>